<reference evidence="2 3" key="1">
    <citation type="submission" date="2020-03" db="EMBL/GenBank/DDBJ databases">
        <title>Whole genome sequencing of clinical and environmental type strains of Ochrobactrum.</title>
        <authorList>
            <person name="Dharne M."/>
        </authorList>
    </citation>
    <scope>NUCLEOTIDE SEQUENCE [LARGE SCALE GENOMIC DNA]</scope>
    <source>
        <strain evidence="2 3">CIP 109452</strain>
    </source>
</reference>
<evidence type="ECO:0000313" key="3">
    <source>
        <dbReference type="Proteomes" id="UP000704467"/>
    </source>
</evidence>
<comment type="caution">
    <text evidence="2">The sequence shown here is derived from an EMBL/GenBank/DDBJ whole genome shotgun (WGS) entry which is preliminary data.</text>
</comment>
<dbReference type="Proteomes" id="UP000704467">
    <property type="component" value="Unassembled WGS sequence"/>
</dbReference>
<dbReference type="EMBL" id="JAAVLN010000001">
    <property type="protein sequence ID" value="NKC02411.1"/>
    <property type="molecule type" value="Genomic_DNA"/>
</dbReference>
<feature type="compositionally biased region" description="Polar residues" evidence="1">
    <location>
        <begin position="33"/>
        <end position="57"/>
    </location>
</feature>
<gene>
    <name evidence="2" type="ORF">HED55_00420</name>
</gene>
<accession>A0ABX1DJI0</accession>
<proteinExistence type="predicted"/>
<evidence type="ECO:0000256" key="1">
    <source>
        <dbReference type="SAM" id="MobiDB-lite"/>
    </source>
</evidence>
<sequence length="57" mass="5743">MTRLDVKQPQGDAGKDKRKSSNKSRSGGRAAPPSSSTSNSGQAGTPSLSGNPDSNIA</sequence>
<feature type="region of interest" description="Disordered" evidence="1">
    <location>
        <begin position="1"/>
        <end position="57"/>
    </location>
</feature>
<protein>
    <submittedName>
        <fullName evidence="2">Uncharacterized protein</fullName>
    </submittedName>
</protein>
<evidence type="ECO:0000313" key="2">
    <source>
        <dbReference type="EMBL" id="NKC02411.1"/>
    </source>
</evidence>
<keyword evidence="3" id="KW-1185">Reference proteome</keyword>
<organism evidence="2 3">
    <name type="scientific">Brucella haematophila</name>
    <dbReference type="NCBI Taxonomy" id="419474"/>
    <lineage>
        <taxon>Bacteria</taxon>
        <taxon>Pseudomonadati</taxon>
        <taxon>Pseudomonadota</taxon>
        <taxon>Alphaproteobacteria</taxon>
        <taxon>Hyphomicrobiales</taxon>
        <taxon>Brucellaceae</taxon>
        <taxon>Brucella/Ochrobactrum group</taxon>
        <taxon>Brucella</taxon>
    </lineage>
</organism>
<name>A0ABX1DJI0_9HYPH</name>